<dbReference type="PROSITE" id="PS50011">
    <property type="entry name" value="PROTEIN_KINASE_DOM"/>
    <property type="match status" value="1"/>
</dbReference>
<dbReference type="InterPro" id="IPR000719">
    <property type="entry name" value="Prot_kinase_dom"/>
</dbReference>
<keyword evidence="6" id="KW-1003">Cell membrane</keyword>
<keyword evidence="13 25" id="KW-0418">Kinase</keyword>
<evidence type="ECO:0000256" key="8">
    <source>
        <dbReference type="ARBA" id="ARBA00022679"/>
    </source>
</evidence>
<dbReference type="SMART" id="SM00220">
    <property type="entry name" value="S_TKc"/>
    <property type="match status" value="1"/>
</dbReference>
<protein>
    <recommendedName>
        <fullName evidence="5">non-specific serine/threonine protein kinase</fullName>
        <ecNumber evidence="5">2.7.11.1</ecNumber>
    </recommendedName>
</protein>
<evidence type="ECO:0000256" key="11">
    <source>
        <dbReference type="ARBA" id="ARBA00022734"/>
    </source>
</evidence>
<gene>
    <name evidence="25" type="primary">LECRK42</name>
    <name evidence="25" type="ORF">QJS10_CPB17g02644</name>
</gene>
<evidence type="ECO:0000256" key="18">
    <source>
        <dbReference type="ARBA" id="ARBA00023180"/>
    </source>
</evidence>
<proteinExistence type="inferred from homology"/>
<dbReference type="PROSITE" id="PS00108">
    <property type="entry name" value="PROTEIN_KINASE_ST"/>
    <property type="match status" value="1"/>
</dbReference>
<evidence type="ECO:0000256" key="1">
    <source>
        <dbReference type="ARBA" id="ARBA00004236"/>
    </source>
</evidence>
<keyword evidence="14 21" id="KW-0067">ATP-binding</keyword>
<dbReference type="PROSITE" id="PS00107">
    <property type="entry name" value="PROTEIN_KINASE_ATP"/>
    <property type="match status" value="1"/>
</dbReference>
<dbReference type="GO" id="GO:0004674">
    <property type="term" value="F:protein serine/threonine kinase activity"/>
    <property type="evidence" value="ECO:0007669"/>
    <property type="project" value="UniProtKB-KW"/>
</dbReference>
<dbReference type="GO" id="GO:1901001">
    <property type="term" value="P:negative regulation of response to salt stress"/>
    <property type="evidence" value="ECO:0007669"/>
    <property type="project" value="UniProtKB-ARBA"/>
</dbReference>
<comment type="catalytic activity">
    <reaction evidence="19">
        <text>L-threonyl-[protein] + ATP = O-phospho-L-threonyl-[protein] + ADP + H(+)</text>
        <dbReference type="Rhea" id="RHEA:46608"/>
        <dbReference type="Rhea" id="RHEA-COMP:11060"/>
        <dbReference type="Rhea" id="RHEA-COMP:11605"/>
        <dbReference type="ChEBI" id="CHEBI:15378"/>
        <dbReference type="ChEBI" id="CHEBI:30013"/>
        <dbReference type="ChEBI" id="CHEBI:30616"/>
        <dbReference type="ChEBI" id="CHEBI:61977"/>
        <dbReference type="ChEBI" id="CHEBI:456216"/>
        <dbReference type="EC" id="2.7.11.1"/>
    </reaction>
    <physiologicalReaction direction="left-to-right" evidence="19">
        <dbReference type="Rhea" id="RHEA:46609"/>
    </physiologicalReaction>
</comment>
<evidence type="ECO:0000256" key="13">
    <source>
        <dbReference type="ARBA" id="ARBA00022777"/>
    </source>
</evidence>
<evidence type="ECO:0000256" key="4">
    <source>
        <dbReference type="ARBA" id="ARBA00010217"/>
    </source>
</evidence>
<keyword evidence="10 23" id="KW-0732">Signal</keyword>
<dbReference type="FunFam" id="2.60.120.200:FF:000051">
    <property type="entry name" value="L-type lectin-domain containing receptor kinase V.9"/>
    <property type="match status" value="1"/>
</dbReference>
<dbReference type="SUPFAM" id="SSF49899">
    <property type="entry name" value="Concanavalin A-like lectins/glucanases"/>
    <property type="match status" value="1"/>
</dbReference>
<dbReference type="CDD" id="cd06899">
    <property type="entry name" value="lectin_legume_LecRK_Arcelin_ConA"/>
    <property type="match status" value="1"/>
</dbReference>
<keyword evidence="9 22" id="KW-0812">Transmembrane</keyword>
<dbReference type="InterPro" id="IPR013320">
    <property type="entry name" value="ConA-like_dom_sf"/>
</dbReference>
<dbReference type="InterPro" id="IPR001220">
    <property type="entry name" value="Legume_lectin_dom"/>
</dbReference>
<comment type="similarity">
    <text evidence="4">In the C-terminal section; belongs to the protein kinase superfamily. Ser/Thr protein kinase family.</text>
</comment>
<evidence type="ECO:0000256" key="21">
    <source>
        <dbReference type="PROSITE-ProRule" id="PRU10141"/>
    </source>
</evidence>
<evidence type="ECO:0000256" key="22">
    <source>
        <dbReference type="SAM" id="Phobius"/>
    </source>
</evidence>
<dbReference type="FunFam" id="3.30.200.20:FF:000112">
    <property type="entry name" value="Lectin-domain containing receptor kinase A4.3"/>
    <property type="match status" value="1"/>
</dbReference>
<dbReference type="EC" id="2.7.11.1" evidence="5"/>
<comment type="subcellular location">
    <subcellularLocation>
        <location evidence="1">Cell membrane</location>
    </subcellularLocation>
    <subcellularLocation>
        <location evidence="2">Membrane</location>
        <topology evidence="2">Single-pass type I membrane protein</topology>
    </subcellularLocation>
</comment>
<evidence type="ECO:0000256" key="16">
    <source>
        <dbReference type="ARBA" id="ARBA00023136"/>
    </source>
</evidence>
<evidence type="ECO:0000313" key="26">
    <source>
        <dbReference type="Proteomes" id="UP001180020"/>
    </source>
</evidence>
<dbReference type="SUPFAM" id="SSF56112">
    <property type="entry name" value="Protein kinase-like (PK-like)"/>
    <property type="match status" value="1"/>
</dbReference>
<evidence type="ECO:0000256" key="5">
    <source>
        <dbReference type="ARBA" id="ARBA00012513"/>
    </source>
</evidence>
<evidence type="ECO:0000313" key="25">
    <source>
        <dbReference type="EMBL" id="KAK1292518.1"/>
    </source>
</evidence>
<dbReference type="Gene3D" id="3.30.200.20">
    <property type="entry name" value="Phosphorylase Kinase, domain 1"/>
    <property type="match status" value="1"/>
</dbReference>
<comment type="caution">
    <text evidence="25">The sequence shown here is derived from an EMBL/GenBank/DDBJ whole genome shotgun (WGS) entry which is preliminary data.</text>
</comment>
<keyword evidence="26" id="KW-1185">Reference proteome</keyword>
<dbReference type="Pfam" id="PF00069">
    <property type="entry name" value="Pkinase"/>
    <property type="match status" value="1"/>
</dbReference>
<evidence type="ECO:0000256" key="14">
    <source>
        <dbReference type="ARBA" id="ARBA00022840"/>
    </source>
</evidence>
<keyword evidence="16 22" id="KW-0472">Membrane</keyword>
<evidence type="ECO:0000256" key="12">
    <source>
        <dbReference type="ARBA" id="ARBA00022741"/>
    </source>
</evidence>
<feature type="transmembrane region" description="Helical" evidence="22">
    <location>
        <begin position="288"/>
        <end position="313"/>
    </location>
</feature>
<evidence type="ECO:0000256" key="19">
    <source>
        <dbReference type="ARBA" id="ARBA00048659"/>
    </source>
</evidence>
<organism evidence="25 26">
    <name type="scientific">Acorus calamus</name>
    <name type="common">Sweet flag</name>
    <dbReference type="NCBI Taxonomy" id="4465"/>
    <lineage>
        <taxon>Eukaryota</taxon>
        <taxon>Viridiplantae</taxon>
        <taxon>Streptophyta</taxon>
        <taxon>Embryophyta</taxon>
        <taxon>Tracheophyta</taxon>
        <taxon>Spermatophyta</taxon>
        <taxon>Magnoliopsida</taxon>
        <taxon>Liliopsida</taxon>
        <taxon>Acoraceae</taxon>
        <taxon>Acorus</taxon>
    </lineage>
</organism>
<feature type="binding site" evidence="21">
    <location>
        <position position="376"/>
    </location>
    <ligand>
        <name>ATP</name>
        <dbReference type="ChEBI" id="CHEBI:30616"/>
    </ligand>
</feature>
<evidence type="ECO:0000256" key="2">
    <source>
        <dbReference type="ARBA" id="ARBA00004479"/>
    </source>
</evidence>
<evidence type="ECO:0000256" key="10">
    <source>
        <dbReference type="ARBA" id="ARBA00022729"/>
    </source>
</evidence>
<dbReference type="PANTHER" id="PTHR27007">
    <property type="match status" value="1"/>
</dbReference>
<dbReference type="FunFam" id="1.10.510.10:FF:000517">
    <property type="entry name" value="Putative receptor kinase Lecrk"/>
    <property type="match status" value="1"/>
</dbReference>
<dbReference type="InterPro" id="IPR050528">
    <property type="entry name" value="L-type_Lectin-RKs"/>
</dbReference>
<evidence type="ECO:0000256" key="7">
    <source>
        <dbReference type="ARBA" id="ARBA00022527"/>
    </source>
</evidence>
<keyword evidence="15 22" id="KW-1133">Transmembrane helix</keyword>
<evidence type="ECO:0000259" key="24">
    <source>
        <dbReference type="PROSITE" id="PS50011"/>
    </source>
</evidence>
<dbReference type="InterPro" id="IPR017441">
    <property type="entry name" value="Protein_kinase_ATP_BS"/>
</dbReference>
<keyword evidence="18" id="KW-0325">Glycoprotein</keyword>
<dbReference type="GO" id="GO:0030246">
    <property type="term" value="F:carbohydrate binding"/>
    <property type="evidence" value="ECO:0007669"/>
    <property type="project" value="UniProtKB-KW"/>
</dbReference>
<dbReference type="GO" id="GO:0005524">
    <property type="term" value="F:ATP binding"/>
    <property type="evidence" value="ECO:0007669"/>
    <property type="project" value="UniProtKB-UniRule"/>
</dbReference>
<dbReference type="CDD" id="cd14066">
    <property type="entry name" value="STKc_IRAK"/>
    <property type="match status" value="1"/>
</dbReference>
<evidence type="ECO:0000256" key="9">
    <source>
        <dbReference type="ARBA" id="ARBA00022692"/>
    </source>
</evidence>
<comment type="similarity">
    <text evidence="3">In the N-terminal section; belongs to the leguminous lectin family.</text>
</comment>
<accession>A0AAV9CVX3</accession>
<keyword evidence="12 21" id="KW-0547">Nucleotide-binding</keyword>
<dbReference type="EMBL" id="JAUJYO010000017">
    <property type="protein sequence ID" value="KAK1292518.1"/>
    <property type="molecule type" value="Genomic_DNA"/>
</dbReference>
<evidence type="ECO:0000256" key="6">
    <source>
        <dbReference type="ARBA" id="ARBA00022475"/>
    </source>
</evidence>
<sequence>MVAMVLKLLFCTLLMIKTVASDNTSFIFNGFHGANLSLNNAASITSGGLLRLTDTGKQETGHGFFPNPIIFDRPPSPNISSFATKFVFAIVPEYPLLGGAGFAFAISPSKALPNAMQNQYLGLLNTTTEDKPSNHIFAVEFDTILTQEFNDIDDNHVGIDINSLHSNESHTAGYYNASSTNGFTNLSLISGELMQAWIDYDGLKKQINVTLAPTTMPKPERPLLSSVIDLSNIISGETMYAGFSAATGPMASYHYILGWSFALNGEAQDIDLSRLPAIPRNSPKKTPIGLLIGVPVSAFITLVSIVAIVVFIIRRRLKYAELLEDWELEYGPTRYSYRDLFKATKGFRESELLGAGGFGRVYRGVLPASETVIAVKRVSHESRQGMREFVSEIASIGRLRHRHLVQLLGYCRRKRELLLVYECMPNGSLDRRLFDVSRPSLDWEQRLRIVKGVASALLYLHEEWEQVVIHRDVKASNVLLDERMEGRLGDFGLARLYDHGTDPQTTHVVGTLGYLAPELARTGKAAKATDVYAFGTFVLEVACGVRSSAMEELSLVDWVIEHWRRGVISEAGDPRLGGGYCVGEMEVVLKIGLMCSHGTAAARPGMRQVVRFLDGDAVLPDISPDYMEVGVSLWDGFEGFDQLFLKFDVSSSSLVSEPSVTESVLSGGR</sequence>
<evidence type="ECO:0000256" key="23">
    <source>
        <dbReference type="SAM" id="SignalP"/>
    </source>
</evidence>
<dbReference type="InterPro" id="IPR008271">
    <property type="entry name" value="Ser/Thr_kinase_AS"/>
</dbReference>
<keyword evidence="8" id="KW-0808">Transferase</keyword>
<keyword evidence="17 25" id="KW-0675">Receptor</keyword>
<evidence type="ECO:0000256" key="17">
    <source>
        <dbReference type="ARBA" id="ARBA00023170"/>
    </source>
</evidence>
<comment type="catalytic activity">
    <reaction evidence="20">
        <text>L-seryl-[protein] + ATP = O-phospho-L-seryl-[protein] + ADP + H(+)</text>
        <dbReference type="Rhea" id="RHEA:17989"/>
        <dbReference type="Rhea" id="RHEA-COMP:9863"/>
        <dbReference type="Rhea" id="RHEA-COMP:11604"/>
        <dbReference type="ChEBI" id="CHEBI:15378"/>
        <dbReference type="ChEBI" id="CHEBI:29999"/>
        <dbReference type="ChEBI" id="CHEBI:30616"/>
        <dbReference type="ChEBI" id="CHEBI:83421"/>
        <dbReference type="ChEBI" id="CHEBI:456216"/>
        <dbReference type="EC" id="2.7.11.1"/>
    </reaction>
    <physiologicalReaction direction="left-to-right" evidence="20">
        <dbReference type="Rhea" id="RHEA:17990"/>
    </physiologicalReaction>
</comment>
<reference evidence="25" key="2">
    <citation type="submission" date="2023-06" db="EMBL/GenBank/DDBJ databases">
        <authorList>
            <person name="Ma L."/>
            <person name="Liu K.-W."/>
            <person name="Li Z."/>
            <person name="Hsiao Y.-Y."/>
            <person name="Qi Y."/>
            <person name="Fu T."/>
            <person name="Tang G."/>
            <person name="Zhang D."/>
            <person name="Sun W.-H."/>
            <person name="Liu D.-K."/>
            <person name="Li Y."/>
            <person name="Chen G.-Z."/>
            <person name="Liu X.-D."/>
            <person name="Liao X.-Y."/>
            <person name="Jiang Y.-T."/>
            <person name="Yu X."/>
            <person name="Hao Y."/>
            <person name="Huang J."/>
            <person name="Zhao X.-W."/>
            <person name="Ke S."/>
            <person name="Chen Y.-Y."/>
            <person name="Wu W.-L."/>
            <person name="Hsu J.-L."/>
            <person name="Lin Y.-F."/>
            <person name="Huang M.-D."/>
            <person name="Li C.-Y."/>
            <person name="Huang L."/>
            <person name="Wang Z.-W."/>
            <person name="Zhao X."/>
            <person name="Zhong W.-Y."/>
            <person name="Peng D.-H."/>
            <person name="Ahmad S."/>
            <person name="Lan S."/>
            <person name="Zhang J.-S."/>
            <person name="Tsai W.-C."/>
            <person name="Van De Peer Y."/>
            <person name="Liu Z.-J."/>
        </authorList>
    </citation>
    <scope>NUCLEOTIDE SEQUENCE</scope>
    <source>
        <strain evidence="25">CP</strain>
        <tissue evidence="25">Leaves</tissue>
    </source>
</reference>
<evidence type="ECO:0000256" key="15">
    <source>
        <dbReference type="ARBA" id="ARBA00022989"/>
    </source>
</evidence>
<evidence type="ECO:0000256" key="3">
    <source>
        <dbReference type="ARBA" id="ARBA00008536"/>
    </source>
</evidence>
<dbReference type="InterPro" id="IPR011009">
    <property type="entry name" value="Kinase-like_dom_sf"/>
</dbReference>
<dbReference type="Gene3D" id="2.60.120.200">
    <property type="match status" value="1"/>
</dbReference>
<keyword evidence="7" id="KW-0723">Serine/threonine-protein kinase</keyword>
<dbReference type="Proteomes" id="UP001180020">
    <property type="component" value="Unassembled WGS sequence"/>
</dbReference>
<name>A0AAV9CVX3_ACOCL</name>
<dbReference type="GO" id="GO:0005886">
    <property type="term" value="C:plasma membrane"/>
    <property type="evidence" value="ECO:0007669"/>
    <property type="project" value="UniProtKB-SubCell"/>
</dbReference>
<reference evidence="25" key="1">
    <citation type="journal article" date="2023" name="Nat. Commun.">
        <title>Diploid and tetraploid genomes of Acorus and the evolution of monocots.</title>
        <authorList>
            <person name="Ma L."/>
            <person name="Liu K.W."/>
            <person name="Li Z."/>
            <person name="Hsiao Y.Y."/>
            <person name="Qi Y."/>
            <person name="Fu T."/>
            <person name="Tang G.D."/>
            <person name="Zhang D."/>
            <person name="Sun W.H."/>
            <person name="Liu D.K."/>
            <person name="Li Y."/>
            <person name="Chen G.Z."/>
            <person name="Liu X.D."/>
            <person name="Liao X.Y."/>
            <person name="Jiang Y.T."/>
            <person name="Yu X."/>
            <person name="Hao Y."/>
            <person name="Huang J."/>
            <person name="Zhao X.W."/>
            <person name="Ke S."/>
            <person name="Chen Y.Y."/>
            <person name="Wu W.L."/>
            <person name="Hsu J.L."/>
            <person name="Lin Y.F."/>
            <person name="Huang M.D."/>
            <person name="Li C.Y."/>
            <person name="Huang L."/>
            <person name="Wang Z.W."/>
            <person name="Zhao X."/>
            <person name="Zhong W.Y."/>
            <person name="Peng D.H."/>
            <person name="Ahmad S."/>
            <person name="Lan S."/>
            <person name="Zhang J.S."/>
            <person name="Tsai W.C."/>
            <person name="Van de Peer Y."/>
            <person name="Liu Z.J."/>
        </authorList>
    </citation>
    <scope>NUCLEOTIDE SEQUENCE</scope>
    <source>
        <strain evidence="25">CP</strain>
    </source>
</reference>
<dbReference type="Gene3D" id="1.10.510.10">
    <property type="entry name" value="Transferase(Phosphotransferase) domain 1"/>
    <property type="match status" value="1"/>
</dbReference>
<evidence type="ECO:0000256" key="20">
    <source>
        <dbReference type="ARBA" id="ARBA00048977"/>
    </source>
</evidence>
<dbReference type="Pfam" id="PF00139">
    <property type="entry name" value="Lectin_legB"/>
    <property type="match status" value="1"/>
</dbReference>
<feature type="domain" description="Protein kinase" evidence="24">
    <location>
        <begin position="347"/>
        <end position="619"/>
    </location>
</feature>
<dbReference type="AlphaFoldDB" id="A0AAV9CVX3"/>
<feature type="signal peptide" evidence="23">
    <location>
        <begin position="1"/>
        <end position="21"/>
    </location>
</feature>
<feature type="chain" id="PRO_5043597361" description="non-specific serine/threonine protein kinase" evidence="23">
    <location>
        <begin position="22"/>
        <end position="669"/>
    </location>
</feature>
<keyword evidence="11" id="KW-0430">Lectin</keyword>